<evidence type="ECO:0000313" key="5">
    <source>
        <dbReference type="Proteomes" id="UP000274199"/>
    </source>
</evidence>
<protein>
    <submittedName>
        <fullName evidence="4">Cell wall-binding protein</fullName>
    </submittedName>
</protein>
<keyword evidence="2" id="KW-0175">Coiled coil</keyword>
<dbReference type="Proteomes" id="UP000274199">
    <property type="component" value="Segment"/>
</dbReference>
<feature type="coiled-coil region" evidence="2">
    <location>
        <begin position="32"/>
        <end position="101"/>
    </location>
</feature>
<dbReference type="Gene3D" id="2.40.40.10">
    <property type="entry name" value="RlpA-like domain"/>
    <property type="match status" value="1"/>
</dbReference>
<gene>
    <name evidence="4" type="primary">yocH</name>
    <name evidence="4" type="ORF">vBBcoS136_00251</name>
</gene>
<reference evidence="4 5" key="1">
    <citation type="submission" date="2018-09" db="EMBL/GenBank/DDBJ databases">
        <title>Comparative Genomic Analysis of Eight Novel Haloalkaliphilic Bacteriophages from Lake Elmenteita, Kenya.</title>
        <authorList>
            <person name="Akhwale J.K."/>
        </authorList>
    </citation>
    <scope>NUCLEOTIDE SEQUENCE [LARGE SCALE GENOMIC DNA]</scope>
</reference>
<dbReference type="InterPro" id="IPR059180">
    <property type="entry name" value="3D_YorM"/>
</dbReference>
<dbReference type="InterPro" id="IPR051933">
    <property type="entry name" value="Resuscitation_pf_RpfB"/>
</dbReference>
<evidence type="ECO:0000259" key="3">
    <source>
        <dbReference type="Pfam" id="PF06725"/>
    </source>
</evidence>
<dbReference type="KEGG" id="vg:77958204"/>
<dbReference type="Gene3D" id="1.10.287.1490">
    <property type="match status" value="1"/>
</dbReference>
<keyword evidence="1" id="KW-0732">Signal</keyword>
<dbReference type="InterPro" id="IPR010611">
    <property type="entry name" value="3D_dom"/>
</dbReference>
<organism evidence="4 5">
    <name type="scientific">Bacillus phage vB_BcoS-136</name>
    <dbReference type="NCBI Taxonomy" id="2419619"/>
    <lineage>
        <taxon>Viruses</taxon>
        <taxon>Duplodnaviria</taxon>
        <taxon>Heunggongvirae</taxon>
        <taxon>Uroviricota</taxon>
        <taxon>Caudoviricetes</taxon>
        <taxon>Heleneionescovirinae</taxon>
        <taxon>Kenyattavirus</taxon>
        <taxon>Kenyattavirus kv136</taxon>
    </lineage>
</organism>
<sequence length="215" mass="23758">MKTKTLTILLTLSVIIGIGVNLQQKAVSHETISNLESKIETKSTEIARLENVIENQNEKLEEKQMVIEKQKEEIGSLNDRVEVHKEKIEELKKNQATIKTTSSKPLPSRGKSYQTMEVVATAYVALCDTGCIGITKGGTNVKNTIYHATGHRIIAVDPNVIPLGSLVKIGNEIFIADDTGGKIKGRKIDILVKTVNEANQWGKKTITVEILRKGW</sequence>
<dbReference type="GO" id="GO:0019867">
    <property type="term" value="C:outer membrane"/>
    <property type="evidence" value="ECO:0007669"/>
    <property type="project" value="InterPro"/>
</dbReference>
<dbReference type="InterPro" id="IPR036908">
    <property type="entry name" value="RlpA-like_sf"/>
</dbReference>
<dbReference type="SUPFAM" id="SSF50685">
    <property type="entry name" value="Barwin-like endoglucanases"/>
    <property type="match status" value="1"/>
</dbReference>
<proteinExistence type="predicted"/>
<dbReference type="GO" id="GO:0009254">
    <property type="term" value="P:peptidoglycan turnover"/>
    <property type="evidence" value="ECO:0007669"/>
    <property type="project" value="InterPro"/>
</dbReference>
<evidence type="ECO:0000256" key="2">
    <source>
        <dbReference type="SAM" id="Coils"/>
    </source>
</evidence>
<evidence type="ECO:0000313" key="4">
    <source>
        <dbReference type="EMBL" id="AYP68365.1"/>
    </source>
</evidence>
<dbReference type="PANTHER" id="PTHR39160:SF6">
    <property type="entry name" value="CELL WALL-BINDING PROTEIN YOCH"/>
    <property type="match status" value="1"/>
</dbReference>
<name>A0A3G3BVS5_9CAUD</name>
<dbReference type="GO" id="GO:0004553">
    <property type="term" value="F:hydrolase activity, hydrolyzing O-glycosyl compounds"/>
    <property type="evidence" value="ECO:0007669"/>
    <property type="project" value="InterPro"/>
</dbReference>
<feature type="domain" description="3D" evidence="3">
    <location>
        <begin position="153"/>
        <end position="211"/>
    </location>
</feature>
<dbReference type="GeneID" id="77958204"/>
<dbReference type="EMBL" id="MH884508">
    <property type="protein sequence ID" value="AYP68365.1"/>
    <property type="molecule type" value="Genomic_DNA"/>
</dbReference>
<dbReference type="PANTHER" id="PTHR39160">
    <property type="entry name" value="CELL WALL-BINDING PROTEIN YOCH"/>
    <property type="match status" value="1"/>
</dbReference>
<dbReference type="Pfam" id="PF06725">
    <property type="entry name" value="3D"/>
    <property type="match status" value="1"/>
</dbReference>
<accession>A0A3G3BVS5</accession>
<evidence type="ECO:0000256" key="1">
    <source>
        <dbReference type="ARBA" id="ARBA00022729"/>
    </source>
</evidence>
<dbReference type="CDD" id="cd14667">
    <property type="entry name" value="3D_containing_proteins"/>
    <property type="match status" value="1"/>
</dbReference>
<keyword evidence="5" id="KW-1185">Reference proteome</keyword>
<dbReference type="RefSeq" id="YP_010681613.1">
    <property type="nucleotide sequence ID" value="NC_071049.1"/>
</dbReference>